<name>A0A0E9QI33_ANGAN</name>
<reference evidence="1" key="2">
    <citation type="journal article" date="2015" name="Fish Shellfish Immunol.">
        <title>Early steps in the European eel (Anguilla anguilla)-Vibrio vulnificus interaction in the gills: Role of the RtxA13 toxin.</title>
        <authorList>
            <person name="Callol A."/>
            <person name="Pajuelo D."/>
            <person name="Ebbesson L."/>
            <person name="Teles M."/>
            <person name="MacKenzie S."/>
            <person name="Amaro C."/>
        </authorList>
    </citation>
    <scope>NUCLEOTIDE SEQUENCE</scope>
</reference>
<accession>A0A0E9QI33</accession>
<protein>
    <submittedName>
        <fullName evidence="1">Uncharacterized protein</fullName>
    </submittedName>
</protein>
<dbReference type="AlphaFoldDB" id="A0A0E9QI33"/>
<reference evidence="1" key="1">
    <citation type="submission" date="2014-11" db="EMBL/GenBank/DDBJ databases">
        <authorList>
            <person name="Amaro Gonzalez C."/>
        </authorList>
    </citation>
    <scope>NUCLEOTIDE SEQUENCE</scope>
</reference>
<proteinExistence type="predicted"/>
<evidence type="ECO:0000313" key="1">
    <source>
        <dbReference type="EMBL" id="JAH16439.1"/>
    </source>
</evidence>
<dbReference type="EMBL" id="GBXM01092138">
    <property type="protein sequence ID" value="JAH16439.1"/>
    <property type="molecule type" value="Transcribed_RNA"/>
</dbReference>
<organism evidence="1">
    <name type="scientific">Anguilla anguilla</name>
    <name type="common">European freshwater eel</name>
    <name type="synonym">Muraena anguilla</name>
    <dbReference type="NCBI Taxonomy" id="7936"/>
    <lineage>
        <taxon>Eukaryota</taxon>
        <taxon>Metazoa</taxon>
        <taxon>Chordata</taxon>
        <taxon>Craniata</taxon>
        <taxon>Vertebrata</taxon>
        <taxon>Euteleostomi</taxon>
        <taxon>Actinopterygii</taxon>
        <taxon>Neopterygii</taxon>
        <taxon>Teleostei</taxon>
        <taxon>Anguilliformes</taxon>
        <taxon>Anguillidae</taxon>
        <taxon>Anguilla</taxon>
    </lineage>
</organism>
<sequence>MTTPKGYKHSKALTEGHLIKMV</sequence>